<proteinExistence type="predicted"/>
<gene>
    <name evidence="1" type="ORF">MONAX_5E017595</name>
</gene>
<name>A0A5E4B162_MARMO</name>
<comment type="caution">
    <text evidence="1">The sequence shown here is derived from an EMBL/GenBank/DDBJ whole genome shotgun (WGS) entry which is preliminary data.</text>
</comment>
<dbReference type="Proteomes" id="UP000335636">
    <property type="component" value="Unassembled WGS sequence"/>
</dbReference>
<evidence type="ECO:0000313" key="1">
    <source>
        <dbReference type="EMBL" id="VTJ62781.1"/>
    </source>
</evidence>
<protein>
    <submittedName>
        <fullName evidence="1">Uncharacterized protein</fullName>
    </submittedName>
</protein>
<organism evidence="1 2">
    <name type="scientific">Marmota monax</name>
    <name type="common">Woodchuck</name>
    <dbReference type="NCBI Taxonomy" id="9995"/>
    <lineage>
        <taxon>Eukaryota</taxon>
        <taxon>Metazoa</taxon>
        <taxon>Chordata</taxon>
        <taxon>Craniata</taxon>
        <taxon>Vertebrata</taxon>
        <taxon>Euteleostomi</taxon>
        <taxon>Mammalia</taxon>
        <taxon>Eutheria</taxon>
        <taxon>Euarchontoglires</taxon>
        <taxon>Glires</taxon>
        <taxon>Rodentia</taxon>
        <taxon>Sciuromorpha</taxon>
        <taxon>Sciuridae</taxon>
        <taxon>Xerinae</taxon>
        <taxon>Marmotini</taxon>
        <taxon>Marmota</taxon>
    </lineage>
</organism>
<accession>A0A5E4B162</accession>
<sequence length="92" mass="10243">MVISTNRNARRTTGPREGLSALWAGRGQNAQYSCHFVSFPLELWFVKCPWLRPCVFLEDQLTQAPFSAAFLELGLRRLLHGVGLKGASALNP</sequence>
<dbReference type="EMBL" id="CABDUW010000209">
    <property type="protein sequence ID" value="VTJ62781.1"/>
    <property type="molecule type" value="Genomic_DNA"/>
</dbReference>
<evidence type="ECO:0000313" key="2">
    <source>
        <dbReference type="Proteomes" id="UP000335636"/>
    </source>
</evidence>
<reference evidence="1" key="1">
    <citation type="submission" date="2019-04" db="EMBL/GenBank/DDBJ databases">
        <authorList>
            <person name="Alioto T."/>
            <person name="Alioto T."/>
        </authorList>
    </citation>
    <scope>NUCLEOTIDE SEQUENCE [LARGE SCALE GENOMIC DNA]</scope>
</reference>
<keyword evidence="2" id="KW-1185">Reference proteome</keyword>
<feature type="non-terminal residue" evidence="1">
    <location>
        <position position="92"/>
    </location>
</feature>
<dbReference type="AlphaFoldDB" id="A0A5E4B162"/>